<comment type="caution">
    <text evidence="10">The sequence shown here is derived from an EMBL/GenBank/DDBJ whole genome shotgun (WGS) entry which is preliminary data.</text>
</comment>
<evidence type="ECO:0000256" key="1">
    <source>
        <dbReference type="ARBA" id="ARBA00009032"/>
    </source>
</evidence>
<dbReference type="Pfam" id="PF01558">
    <property type="entry name" value="POR"/>
    <property type="match status" value="1"/>
</dbReference>
<dbReference type="Pfam" id="PF17147">
    <property type="entry name" value="PFOR_II"/>
    <property type="match status" value="1"/>
</dbReference>
<feature type="domain" description="4Fe-4S ferredoxin-type" evidence="9">
    <location>
        <begin position="832"/>
        <end position="861"/>
    </location>
</feature>
<dbReference type="PANTHER" id="PTHR32154">
    <property type="entry name" value="PYRUVATE-FLAVODOXIN OXIDOREDUCTASE-RELATED"/>
    <property type="match status" value="1"/>
</dbReference>
<reference evidence="10 11" key="1">
    <citation type="submission" date="2019-02" db="EMBL/GenBank/DDBJ databases">
        <title>Deep-cultivation of Planctomycetes and their phenomic and genomic characterization uncovers novel biology.</title>
        <authorList>
            <person name="Wiegand S."/>
            <person name="Jogler M."/>
            <person name="Boedeker C."/>
            <person name="Pinto D."/>
            <person name="Vollmers J."/>
            <person name="Rivas-Marin E."/>
            <person name="Kohn T."/>
            <person name="Peeters S.H."/>
            <person name="Heuer A."/>
            <person name="Rast P."/>
            <person name="Oberbeckmann S."/>
            <person name="Bunk B."/>
            <person name="Jeske O."/>
            <person name="Meyerdierks A."/>
            <person name="Storesund J.E."/>
            <person name="Kallscheuer N."/>
            <person name="Luecker S."/>
            <person name="Lage O.M."/>
            <person name="Pohl T."/>
            <person name="Merkel B.J."/>
            <person name="Hornburger P."/>
            <person name="Mueller R.-W."/>
            <person name="Bruemmer F."/>
            <person name="Labrenz M."/>
            <person name="Spormann A.M."/>
            <person name="Op Den Camp H."/>
            <person name="Overmann J."/>
            <person name="Amann R."/>
            <person name="Jetten M.S.M."/>
            <person name="Mascher T."/>
            <person name="Medema M.H."/>
            <person name="Devos D.P."/>
            <person name="Kaster A.-K."/>
            <person name="Ovreas L."/>
            <person name="Rohde M."/>
            <person name="Galperin M.Y."/>
            <person name="Jogler C."/>
        </authorList>
    </citation>
    <scope>NUCLEOTIDE SEQUENCE [LARGE SCALE GENOMIC DNA]</scope>
    <source>
        <strain evidence="10 11">Q31b</strain>
    </source>
</reference>
<evidence type="ECO:0000256" key="3">
    <source>
        <dbReference type="ARBA" id="ARBA00022485"/>
    </source>
</evidence>
<keyword evidence="11" id="KW-1185">Reference proteome</keyword>
<keyword evidence="3" id="KW-0004">4Fe-4S</keyword>
<evidence type="ECO:0000313" key="10">
    <source>
        <dbReference type="EMBL" id="TWU37842.1"/>
    </source>
</evidence>
<dbReference type="SUPFAM" id="SSF52518">
    <property type="entry name" value="Thiamin diphosphate-binding fold (THDP-binding)"/>
    <property type="match status" value="2"/>
</dbReference>
<dbReference type="Gene3D" id="3.30.70.20">
    <property type="match status" value="1"/>
</dbReference>
<evidence type="ECO:0000256" key="7">
    <source>
        <dbReference type="ARBA" id="ARBA00023004"/>
    </source>
</evidence>
<dbReference type="CDD" id="cd03377">
    <property type="entry name" value="TPP_PFOR_PNO"/>
    <property type="match status" value="1"/>
</dbReference>
<dbReference type="FunFam" id="3.40.50.970:FF:000012">
    <property type="entry name" value="Pyruvate:ferredoxin (Flavodoxin) oxidoreductase"/>
    <property type="match status" value="1"/>
</dbReference>
<dbReference type="Gene3D" id="3.40.50.970">
    <property type="match status" value="2"/>
</dbReference>
<evidence type="ECO:0000256" key="5">
    <source>
        <dbReference type="ARBA" id="ARBA00022982"/>
    </source>
</evidence>
<dbReference type="InterPro" id="IPR019456">
    <property type="entry name" value="Pyrv-flavodox_OxRtase_EKR"/>
</dbReference>
<dbReference type="InterPro" id="IPR011766">
    <property type="entry name" value="TPP_enzyme_TPP-bd"/>
</dbReference>
<dbReference type="PROSITE" id="PS51379">
    <property type="entry name" value="4FE4S_FER_2"/>
    <property type="match status" value="2"/>
</dbReference>
<dbReference type="InterPro" id="IPR017900">
    <property type="entry name" value="4Fe4S_Fe_S_CS"/>
</dbReference>
<dbReference type="AlphaFoldDB" id="A0A5C6DMH4"/>
<dbReference type="FunFam" id="3.40.920.10:FF:000001">
    <property type="entry name" value="Pyruvate:ferredoxin (Flavodoxin) oxidoreductase"/>
    <property type="match status" value="1"/>
</dbReference>
<evidence type="ECO:0000313" key="11">
    <source>
        <dbReference type="Proteomes" id="UP000315471"/>
    </source>
</evidence>
<accession>A0A5C6DMH4</accession>
<evidence type="ECO:0000256" key="8">
    <source>
        <dbReference type="ARBA" id="ARBA00023014"/>
    </source>
</evidence>
<dbReference type="InterPro" id="IPR002869">
    <property type="entry name" value="Pyrv_flavodox_OxRed_cen"/>
</dbReference>
<dbReference type="InterPro" id="IPR050722">
    <property type="entry name" value="Pyruvate:ferred/Flavod_OxRd"/>
</dbReference>
<evidence type="ECO:0000256" key="2">
    <source>
        <dbReference type="ARBA" id="ARBA00022448"/>
    </source>
</evidence>
<keyword evidence="2" id="KW-0813">Transport</keyword>
<dbReference type="Gene3D" id="3.40.920.10">
    <property type="entry name" value="Pyruvate-ferredoxin oxidoreductase, PFOR, domain III"/>
    <property type="match status" value="1"/>
</dbReference>
<dbReference type="InterPro" id="IPR037112">
    <property type="entry name" value="Pyrv-flavodox_OxR_EKR_sf"/>
</dbReference>
<dbReference type="PROSITE" id="PS00198">
    <property type="entry name" value="4FE4S_FER_1"/>
    <property type="match status" value="2"/>
</dbReference>
<dbReference type="Pfam" id="PF02775">
    <property type="entry name" value="TPP_enzyme_C"/>
    <property type="match status" value="1"/>
</dbReference>
<dbReference type="InterPro" id="IPR017896">
    <property type="entry name" value="4Fe4S_Fe-S-bd"/>
</dbReference>
<feature type="domain" description="4Fe-4S ferredoxin-type" evidence="9">
    <location>
        <begin position="776"/>
        <end position="805"/>
    </location>
</feature>
<dbReference type="GO" id="GO:0006979">
    <property type="term" value="P:response to oxidative stress"/>
    <property type="evidence" value="ECO:0007669"/>
    <property type="project" value="TreeGrafter"/>
</dbReference>
<dbReference type="Gene3D" id="4.10.780.10">
    <property type="entry name" value="Pyruvate-flavodoxin oxidoreductase, EKR domain"/>
    <property type="match status" value="1"/>
</dbReference>
<dbReference type="InterPro" id="IPR019752">
    <property type="entry name" value="Pyrv/ketoisovalerate_OxRed_cat"/>
</dbReference>
<dbReference type="Pfam" id="PF12838">
    <property type="entry name" value="Fer4_7"/>
    <property type="match status" value="1"/>
</dbReference>
<protein>
    <submittedName>
        <fullName evidence="10">Pyruvate-flavodoxin oxidoreductase</fullName>
        <ecNumber evidence="10">1.2.7.-</ecNumber>
    </submittedName>
</protein>
<evidence type="ECO:0000256" key="4">
    <source>
        <dbReference type="ARBA" id="ARBA00022723"/>
    </source>
</evidence>
<dbReference type="GO" id="GO:0044281">
    <property type="term" value="P:small molecule metabolic process"/>
    <property type="evidence" value="ECO:0007669"/>
    <property type="project" value="UniProtKB-ARBA"/>
</dbReference>
<dbReference type="FunFam" id="3.40.50.920:FF:000007">
    <property type="entry name" value="Pyruvate:ferredoxin (Flavodoxin) oxidoreductase"/>
    <property type="match status" value="1"/>
</dbReference>
<keyword evidence="4" id="KW-0479">Metal-binding</keyword>
<gene>
    <name evidence="10" type="primary">nifJ_2</name>
    <name evidence="10" type="ORF">Q31b_46310</name>
</gene>
<keyword evidence="7" id="KW-0408">Iron</keyword>
<organism evidence="10 11">
    <name type="scientific">Novipirellula aureliae</name>
    <dbReference type="NCBI Taxonomy" id="2527966"/>
    <lineage>
        <taxon>Bacteria</taxon>
        <taxon>Pseudomonadati</taxon>
        <taxon>Planctomycetota</taxon>
        <taxon>Planctomycetia</taxon>
        <taxon>Pirellulales</taxon>
        <taxon>Pirellulaceae</taxon>
        <taxon>Novipirellula</taxon>
    </lineage>
</organism>
<dbReference type="FunFam" id="3.40.50.970:FF:000041">
    <property type="entry name" value="Pyruvate:ferredoxin (Flavodoxin) oxidoreductase"/>
    <property type="match status" value="1"/>
</dbReference>
<dbReference type="GO" id="GO:0030976">
    <property type="term" value="F:thiamine pyrophosphate binding"/>
    <property type="evidence" value="ECO:0007669"/>
    <property type="project" value="InterPro"/>
</dbReference>
<evidence type="ECO:0000256" key="6">
    <source>
        <dbReference type="ARBA" id="ARBA00023002"/>
    </source>
</evidence>
<dbReference type="EMBL" id="SJPY01000007">
    <property type="protein sequence ID" value="TWU37842.1"/>
    <property type="molecule type" value="Genomic_DNA"/>
</dbReference>
<dbReference type="InterPro" id="IPR002880">
    <property type="entry name" value="Pyrv_Fd/Flavodoxin_OxRdtase_N"/>
</dbReference>
<name>A0A5C6DMH4_9BACT</name>
<dbReference type="NCBIfam" id="TIGR02176">
    <property type="entry name" value="pyruv_ox_red"/>
    <property type="match status" value="1"/>
</dbReference>
<keyword evidence="10" id="KW-0670">Pyruvate</keyword>
<proteinExistence type="inferred from homology"/>
<dbReference type="InterPro" id="IPR011895">
    <property type="entry name" value="Pyrv_flavodox_OxRed"/>
</dbReference>
<keyword evidence="6 10" id="KW-0560">Oxidoreductase</keyword>
<dbReference type="InterPro" id="IPR033412">
    <property type="entry name" value="PFOR_II"/>
</dbReference>
<dbReference type="SMART" id="SM00890">
    <property type="entry name" value="EKR"/>
    <property type="match status" value="1"/>
</dbReference>
<dbReference type="Pfam" id="PF01855">
    <property type="entry name" value="POR_N"/>
    <property type="match status" value="1"/>
</dbReference>
<dbReference type="SUPFAM" id="SSF53323">
    <property type="entry name" value="Pyruvate-ferredoxin oxidoreductase, PFOR, domain III"/>
    <property type="match status" value="1"/>
</dbReference>
<evidence type="ECO:0000259" key="9">
    <source>
        <dbReference type="PROSITE" id="PS51379"/>
    </source>
</evidence>
<dbReference type="Proteomes" id="UP000315471">
    <property type="component" value="Unassembled WGS sequence"/>
</dbReference>
<dbReference type="Gene3D" id="3.40.50.920">
    <property type="match status" value="1"/>
</dbReference>
<sequence>MQVALVFLPRPNVCHLFSVLFFHLANDLVRHSVLQFQLDNWQENALALLTLRSTTAALTHSIFDTLGWRPHCTTAYALYLKLALGLKLEKPLMENGFVTVDGNEATARVAFLTNEVIAIYPITPSSTMGELADAWAANEQENVFGSVPQVIEMQSEGGAAGALHGSLQGGALSTTFTASQGLLLMIPNMFKIAGELTSAVIHVAARSLATHALSIFGDHSDVMSVRSTGFALLSSASVQEAHDFAMISQAATLRSRVPFLHFFDGFRTSHEVNKIEPLSKEDVLSLIDMPSVWQHRERSLDPDRPVLRGTAQNPDVFFQAREAANPFYASTPDIVQVEMDRFAQKTGRHYKLFEYVGAADADRVMVLMGSGIGAAEEAVEAMNRSGEKVGLLKVRLFRPFDVSRCLAEIPDSAHRIVVLDRTKEPGAIGEPLYQDLVTAIAESYNPLSERTPLVIGGRYGLGSKEFTPAMVMAVFDELASDNPKRHFTIGIHDDVSLTSLPWDEDRFSEPEDVTRAVFYGLGSDGTVGANKNSVKIVGENTPLYAQGYFVYDSRKAGSTTISHLRFSSRPIQSTYLIRQASFVACHQFELLRRMDVLETAETGGTFLLNSPFSSDEVWEQLPLEMQKQIIDKQLKFYVIDAAKIARDVQLAGRINIVMQTCFFALAKVLPIDEAIVQIKKAVEKTYSKRGPAVVEKNLKAVDVTLDSLGQVTVPVATNSELHRLPPVPDFAPDFVKRVTGMIIAGQGDLLPVSAFPVDGTFPTGTAKYEKRNIAELIPVWDPDICIECGLCALVCPHAAIRTKQFDVMQLSGAPENFKVRFEKSKGDPKTAMTVQVTPEDCTGCGVCVDVCPAKSKESVKHKSIDMLPKSEHLEAEKERFEFFANIPERDRTELKSATVKGSQYMLPLFEFSGACAGCGETPYLKLLSQLFGDRMVVANATGCSSIYGGNLPSTPWTTNADGRGPAWCNSLFEDNAEFGLGIRLALDGKRNRAEHLLNRLSLEIGSELAGDVFKATQNNEREIQNQRQRIARLKELLKGNDSADANELSMIADSLVDRSMWIIGGDGWAYDIDFGGVDHVLSTGRNVNLLVLDTGVYSNTGGQASKATPRAATAKFAAFGREAHRKDMGQMAIAYGSVYVAQIAMGANPAQAIKAFHEAESFPGPSLILAYSHCIAHGIDMTTGMGHQKDLVKSGFWPLYRYDPRNARTGEHPFRLDSKKPTIPFKEVAMKEARFAMLARSKPERAKDLMQLAQRDIDETWKYYSQLAGVEREYTDLTP</sequence>
<dbReference type="SUPFAM" id="SSF54862">
    <property type="entry name" value="4Fe-4S ferredoxins"/>
    <property type="match status" value="1"/>
</dbReference>
<dbReference type="CDD" id="cd07034">
    <property type="entry name" value="TPP_PYR_PFOR_IOR-alpha_like"/>
    <property type="match status" value="1"/>
</dbReference>
<keyword evidence="5" id="KW-0249">Electron transport</keyword>
<dbReference type="EC" id="1.2.7.-" evidence="10"/>
<dbReference type="SUPFAM" id="SSF52922">
    <property type="entry name" value="TK C-terminal domain-like"/>
    <property type="match status" value="1"/>
</dbReference>
<dbReference type="GO" id="GO:0022900">
    <property type="term" value="P:electron transport chain"/>
    <property type="evidence" value="ECO:0007669"/>
    <property type="project" value="InterPro"/>
</dbReference>
<dbReference type="Pfam" id="PF10371">
    <property type="entry name" value="EKR"/>
    <property type="match status" value="1"/>
</dbReference>
<dbReference type="GO" id="GO:0051539">
    <property type="term" value="F:4 iron, 4 sulfur cluster binding"/>
    <property type="evidence" value="ECO:0007669"/>
    <property type="project" value="UniProtKB-KW"/>
</dbReference>
<dbReference type="PANTHER" id="PTHR32154:SF0">
    <property type="entry name" value="PYRUVATE-FLAVODOXIN OXIDOREDUCTASE-RELATED"/>
    <property type="match status" value="1"/>
</dbReference>
<dbReference type="GO" id="GO:0016903">
    <property type="term" value="F:oxidoreductase activity, acting on the aldehyde or oxo group of donors"/>
    <property type="evidence" value="ECO:0007669"/>
    <property type="project" value="InterPro"/>
</dbReference>
<keyword evidence="8" id="KW-0411">Iron-sulfur</keyword>
<dbReference type="InterPro" id="IPR029061">
    <property type="entry name" value="THDP-binding"/>
</dbReference>
<dbReference type="GO" id="GO:0005506">
    <property type="term" value="F:iron ion binding"/>
    <property type="evidence" value="ECO:0007669"/>
    <property type="project" value="InterPro"/>
</dbReference>
<dbReference type="InterPro" id="IPR009014">
    <property type="entry name" value="Transketo_C/PFOR_II"/>
</dbReference>
<comment type="similarity">
    <text evidence="1">Belongs to the pyruvate:ferredoxin/flavodoxin oxidoreductase family.</text>
</comment>